<comment type="caution">
    <text evidence="2">The sequence shown here is derived from an EMBL/GenBank/DDBJ whole genome shotgun (WGS) entry which is preliminary data.</text>
</comment>
<proteinExistence type="predicted"/>
<name>A0A4Q7JCG1_9PSEU</name>
<evidence type="ECO:0000256" key="1">
    <source>
        <dbReference type="SAM" id="Phobius"/>
    </source>
</evidence>
<organism evidence="2 3">
    <name type="scientific">Amycolatopsis suaedae</name>
    <dbReference type="NCBI Taxonomy" id="2510978"/>
    <lineage>
        <taxon>Bacteria</taxon>
        <taxon>Bacillati</taxon>
        <taxon>Actinomycetota</taxon>
        <taxon>Actinomycetes</taxon>
        <taxon>Pseudonocardiales</taxon>
        <taxon>Pseudonocardiaceae</taxon>
        <taxon>Amycolatopsis</taxon>
    </lineage>
</organism>
<protein>
    <submittedName>
        <fullName evidence="2">Pentapeptide repeat-containing protein</fullName>
    </submittedName>
</protein>
<dbReference type="SUPFAM" id="SSF141571">
    <property type="entry name" value="Pentapeptide repeat-like"/>
    <property type="match status" value="1"/>
</dbReference>
<sequence length="431" mass="47281">MGYQGGAGRPGVESADSAAREPRKVLSNRTIAICSSVLVLTAGATCWFLLSIYGDGVAASKAKLESIRTVGTIILGAGGAVALLLAARRQQTAEYDLATKQHDLLLREQANEDLRHDAAERRITELYLKSVEQLGSEHAPVRLAGLYALDRLAQDNPSQRQTIVNVVAAYLRMPYSLAVDQLANAGSGEYGEEYRRQMQEREVRLTAQRIMTGHLSPQVDASRYWEGINLDLSGAFLIDFNLENCNVENARFVNARFYGDVFLTGAEFVGETRFDGALFDAYAWFSEANFSGVTRFDGSIFCGEARFEKTSFRGGTVFRQASFRSNCRFDDAVFAGSAVFGGAVFARNANFGGASFMDDAWLAGVEFSREAFFDRVKFAGDAWFSQAVFSSYTVFDDANFAGDIKFAGATLDGMPYRPDQRDPDDMLSFGS</sequence>
<evidence type="ECO:0000313" key="2">
    <source>
        <dbReference type="EMBL" id="RZQ64828.1"/>
    </source>
</evidence>
<feature type="transmembrane region" description="Helical" evidence="1">
    <location>
        <begin position="66"/>
        <end position="87"/>
    </location>
</feature>
<dbReference type="EMBL" id="SFCC01000003">
    <property type="protein sequence ID" value="RZQ64828.1"/>
    <property type="molecule type" value="Genomic_DNA"/>
</dbReference>
<accession>A0A4Q7JCG1</accession>
<reference evidence="2 3" key="1">
    <citation type="submission" date="2019-02" db="EMBL/GenBank/DDBJ databases">
        <title>Draft genome sequence of Amycolatopsis sp. 8-3EHSu isolated from roots of Suaeda maritima.</title>
        <authorList>
            <person name="Duangmal K."/>
            <person name="Chantavorakit T."/>
        </authorList>
    </citation>
    <scope>NUCLEOTIDE SEQUENCE [LARGE SCALE GENOMIC DNA]</scope>
    <source>
        <strain evidence="2 3">8-3EHSu</strain>
    </source>
</reference>
<dbReference type="AlphaFoldDB" id="A0A4Q7JCG1"/>
<keyword evidence="3" id="KW-1185">Reference proteome</keyword>
<gene>
    <name evidence="2" type="ORF">EWH70_08060</name>
</gene>
<dbReference type="Pfam" id="PF13576">
    <property type="entry name" value="Pentapeptide_3"/>
    <property type="match status" value="2"/>
</dbReference>
<keyword evidence="1" id="KW-0472">Membrane</keyword>
<dbReference type="InterPro" id="IPR001646">
    <property type="entry name" value="5peptide_repeat"/>
</dbReference>
<evidence type="ECO:0000313" key="3">
    <source>
        <dbReference type="Proteomes" id="UP000292003"/>
    </source>
</evidence>
<dbReference type="OrthoDB" id="8440251at2"/>
<dbReference type="Proteomes" id="UP000292003">
    <property type="component" value="Unassembled WGS sequence"/>
</dbReference>
<keyword evidence="1" id="KW-0812">Transmembrane</keyword>
<feature type="transmembrane region" description="Helical" evidence="1">
    <location>
        <begin position="30"/>
        <end position="54"/>
    </location>
</feature>
<dbReference type="Gene3D" id="2.160.20.80">
    <property type="entry name" value="E3 ubiquitin-protein ligase SopA"/>
    <property type="match status" value="1"/>
</dbReference>
<keyword evidence="1" id="KW-1133">Transmembrane helix</keyword>